<keyword evidence="12" id="KW-0460">Magnesium</keyword>
<keyword evidence="16 19" id="KW-0406">Ion transport</keyword>
<dbReference type="SFLD" id="SFLDF00027">
    <property type="entry name" value="p-type_atpase"/>
    <property type="match status" value="1"/>
</dbReference>
<dbReference type="PANTHER" id="PTHR42861">
    <property type="entry name" value="CALCIUM-TRANSPORTING ATPASE"/>
    <property type="match status" value="1"/>
</dbReference>
<evidence type="ECO:0000256" key="5">
    <source>
        <dbReference type="ARBA" id="ARBA00022448"/>
    </source>
</evidence>
<gene>
    <name evidence="22" type="ORF">PECUL_23A031679</name>
</gene>
<keyword evidence="8 19" id="KW-0812">Transmembrane</keyword>
<dbReference type="Pfam" id="PF00122">
    <property type="entry name" value="E1-E2_ATPase"/>
    <property type="match status" value="1"/>
</dbReference>
<dbReference type="FunFam" id="2.70.150.10:FF:000160">
    <property type="entry name" value="Sarcoplasmic/endoplasmic reticulum calcium ATPase 1"/>
    <property type="match status" value="1"/>
</dbReference>
<dbReference type="SFLD" id="SFLDS00003">
    <property type="entry name" value="Haloacid_Dehalogenase"/>
    <property type="match status" value="1"/>
</dbReference>
<dbReference type="SUPFAM" id="SSF81653">
    <property type="entry name" value="Calcium ATPase, transduction domain A"/>
    <property type="match status" value="1"/>
</dbReference>
<dbReference type="Gene3D" id="3.40.1110.10">
    <property type="entry name" value="Calcium-transporting ATPase, cytoplasmic domain N"/>
    <property type="match status" value="1"/>
</dbReference>
<evidence type="ECO:0000256" key="9">
    <source>
        <dbReference type="ARBA" id="ARBA00022741"/>
    </source>
</evidence>
<accession>A0AAD1R3G9</accession>
<evidence type="ECO:0000256" key="15">
    <source>
        <dbReference type="ARBA" id="ARBA00022989"/>
    </source>
</evidence>
<comment type="cofactor">
    <cofactor evidence="1">
        <name>Mg(2+)</name>
        <dbReference type="ChEBI" id="CHEBI:18420"/>
    </cofactor>
</comment>
<reference evidence="22" key="1">
    <citation type="submission" date="2022-03" db="EMBL/GenBank/DDBJ databases">
        <authorList>
            <person name="Alioto T."/>
            <person name="Alioto T."/>
            <person name="Gomez Garrido J."/>
        </authorList>
    </citation>
    <scope>NUCLEOTIDE SEQUENCE</scope>
</reference>
<feature type="transmembrane region" description="Helical" evidence="19">
    <location>
        <begin position="832"/>
        <end position="855"/>
    </location>
</feature>
<keyword evidence="5 19" id="KW-0813">Transport</keyword>
<dbReference type="InterPro" id="IPR008250">
    <property type="entry name" value="ATPase_P-typ_transduc_dom_A_sf"/>
</dbReference>
<evidence type="ECO:0000256" key="18">
    <source>
        <dbReference type="ARBA" id="ARBA00047282"/>
    </source>
</evidence>
<evidence type="ECO:0000256" key="17">
    <source>
        <dbReference type="ARBA" id="ARBA00023136"/>
    </source>
</evidence>
<keyword evidence="14" id="KW-1278">Translocase</keyword>
<feature type="transmembrane region" description="Helical" evidence="19">
    <location>
        <begin position="1150"/>
        <end position="1169"/>
    </location>
</feature>
<evidence type="ECO:0000313" key="22">
    <source>
        <dbReference type="EMBL" id="CAH2222914.1"/>
    </source>
</evidence>
<evidence type="ECO:0000256" key="7">
    <source>
        <dbReference type="ARBA" id="ARBA00022568"/>
    </source>
</evidence>
<dbReference type="GO" id="GO:0005388">
    <property type="term" value="F:P-type calcium transporter activity"/>
    <property type="evidence" value="ECO:0007669"/>
    <property type="project" value="UniProtKB-EC"/>
</dbReference>
<dbReference type="InterPro" id="IPR059000">
    <property type="entry name" value="ATPase_P-type_domA"/>
</dbReference>
<evidence type="ECO:0000256" key="12">
    <source>
        <dbReference type="ARBA" id="ARBA00022842"/>
    </source>
</evidence>
<dbReference type="Gene3D" id="3.40.50.1000">
    <property type="entry name" value="HAD superfamily/HAD-like"/>
    <property type="match status" value="2"/>
</dbReference>
<proteinExistence type="inferred from homology"/>
<dbReference type="SUPFAM" id="SSF81660">
    <property type="entry name" value="Metal cation-transporting ATPase, ATP-binding domain N"/>
    <property type="match status" value="2"/>
</dbReference>
<evidence type="ECO:0000256" key="3">
    <source>
        <dbReference type="ARBA" id="ARBA00004477"/>
    </source>
</evidence>
<feature type="domain" description="Cation-transporting P-type ATPase N-terminal" evidence="21">
    <location>
        <begin position="3"/>
        <end position="77"/>
    </location>
</feature>
<dbReference type="CDD" id="cd02083">
    <property type="entry name" value="P-type_ATPase_SERCA"/>
    <property type="match status" value="1"/>
</dbReference>
<dbReference type="Gene3D" id="1.20.1110.10">
    <property type="entry name" value="Calcium-transporting ATPase, transmembrane domain"/>
    <property type="match status" value="2"/>
</dbReference>
<dbReference type="InterPro" id="IPR006068">
    <property type="entry name" value="ATPase_P-typ_cation-transptr_C"/>
</dbReference>
<protein>
    <recommendedName>
        <fullName evidence="19">Calcium-transporting ATPase</fullName>
        <ecNumber evidence="19">7.2.2.10</ecNumber>
    </recommendedName>
</protein>
<dbReference type="FunFam" id="3.40.1110.10:FF:000003">
    <property type="entry name" value="Calcium-transporting ATPase"/>
    <property type="match status" value="2"/>
</dbReference>
<evidence type="ECO:0000256" key="1">
    <source>
        <dbReference type="ARBA" id="ARBA00001946"/>
    </source>
</evidence>
<dbReference type="Proteomes" id="UP001295444">
    <property type="component" value="Chromosome 01"/>
</dbReference>
<keyword evidence="17 19" id="KW-0472">Membrane</keyword>
<keyword evidence="13" id="KW-0703">Sarcoplasmic reticulum</keyword>
<evidence type="ECO:0000256" key="20">
    <source>
        <dbReference type="SAM" id="MobiDB-lite"/>
    </source>
</evidence>
<comment type="catalytic activity">
    <reaction evidence="18">
        <text>Ca(2+)(in) + ATP + H2O = Ca(2+)(out) + ADP + phosphate + H(+)</text>
        <dbReference type="Rhea" id="RHEA:18105"/>
        <dbReference type="ChEBI" id="CHEBI:15377"/>
        <dbReference type="ChEBI" id="CHEBI:15378"/>
        <dbReference type="ChEBI" id="CHEBI:29108"/>
        <dbReference type="ChEBI" id="CHEBI:30616"/>
        <dbReference type="ChEBI" id="CHEBI:43474"/>
        <dbReference type="ChEBI" id="CHEBI:456216"/>
        <dbReference type="EC" id="7.2.2.10"/>
    </reaction>
    <physiologicalReaction direction="left-to-right" evidence="18">
        <dbReference type="Rhea" id="RHEA:18106"/>
    </physiologicalReaction>
</comment>
<dbReference type="InterPro" id="IPR036412">
    <property type="entry name" value="HAD-like_sf"/>
</dbReference>
<keyword evidence="10 19" id="KW-0106">Calcium</keyword>
<evidence type="ECO:0000256" key="14">
    <source>
        <dbReference type="ARBA" id="ARBA00022967"/>
    </source>
</evidence>
<keyword evidence="23" id="KW-1185">Reference proteome</keyword>
<dbReference type="EC" id="7.2.2.10" evidence="19"/>
<dbReference type="InterPro" id="IPR023298">
    <property type="entry name" value="ATPase_P-typ_TM_dom_sf"/>
</dbReference>
<feature type="transmembrane region" description="Helical" evidence="19">
    <location>
        <begin position="758"/>
        <end position="781"/>
    </location>
</feature>
<dbReference type="SUPFAM" id="SSF56784">
    <property type="entry name" value="HAD-like"/>
    <property type="match status" value="2"/>
</dbReference>
<evidence type="ECO:0000256" key="13">
    <source>
        <dbReference type="ARBA" id="ARBA00022951"/>
    </source>
</evidence>
<dbReference type="PROSITE" id="PS00154">
    <property type="entry name" value="ATPASE_E1_E2"/>
    <property type="match status" value="1"/>
</dbReference>
<dbReference type="NCBIfam" id="TIGR01494">
    <property type="entry name" value="ATPase_P-type"/>
    <property type="match status" value="4"/>
</dbReference>
<name>A0AAD1R3G9_PELCU</name>
<keyword evidence="7 19" id="KW-0109">Calcium transport</keyword>
<dbReference type="PRINTS" id="PR00119">
    <property type="entry name" value="CATATPASE"/>
</dbReference>
<evidence type="ECO:0000256" key="11">
    <source>
        <dbReference type="ARBA" id="ARBA00022840"/>
    </source>
</evidence>
<evidence type="ECO:0000256" key="10">
    <source>
        <dbReference type="ARBA" id="ARBA00022837"/>
    </source>
</evidence>
<dbReference type="PRINTS" id="PR00120">
    <property type="entry name" value="HATPASE"/>
</dbReference>
<dbReference type="SFLD" id="SFLDG00002">
    <property type="entry name" value="C1.7:_P-type_atpase_like"/>
    <property type="match status" value="1"/>
</dbReference>
<feature type="transmembrane region" description="Helical" evidence="19">
    <location>
        <begin position="1117"/>
        <end position="1138"/>
    </location>
</feature>
<evidence type="ECO:0000256" key="19">
    <source>
        <dbReference type="RuleBase" id="RU361146"/>
    </source>
</evidence>
<dbReference type="InterPro" id="IPR004014">
    <property type="entry name" value="ATPase_P-typ_cation-transptr_N"/>
</dbReference>
<feature type="transmembrane region" description="Helical" evidence="19">
    <location>
        <begin position="1285"/>
        <end position="1306"/>
    </location>
</feature>
<dbReference type="InterPro" id="IPR005782">
    <property type="entry name" value="P-type_ATPase_IIA"/>
</dbReference>
<keyword evidence="6" id="KW-0597">Phosphoprotein</keyword>
<dbReference type="InterPro" id="IPR023299">
    <property type="entry name" value="ATPase_P-typ_cyto_dom_N"/>
</dbReference>
<dbReference type="Pfam" id="PF00690">
    <property type="entry name" value="Cation_ATPase_N"/>
    <property type="match status" value="1"/>
</dbReference>
<dbReference type="InterPro" id="IPR018303">
    <property type="entry name" value="ATPase_P-typ_P_site"/>
</dbReference>
<dbReference type="Pfam" id="PF00689">
    <property type="entry name" value="Cation_ATPase_C"/>
    <property type="match status" value="2"/>
</dbReference>
<dbReference type="FunFam" id="3.40.50.1000:FF:000005">
    <property type="entry name" value="Calcium-transporting ATPase 1"/>
    <property type="match status" value="2"/>
</dbReference>
<evidence type="ECO:0000256" key="6">
    <source>
        <dbReference type="ARBA" id="ARBA00022553"/>
    </source>
</evidence>
<dbReference type="GO" id="GO:0033017">
    <property type="term" value="C:sarcoplasmic reticulum membrane"/>
    <property type="evidence" value="ECO:0007669"/>
    <property type="project" value="UniProtKB-SubCell"/>
</dbReference>
<dbReference type="GO" id="GO:0005524">
    <property type="term" value="F:ATP binding"/>
    <property type="evidence" value="ECO:0007669"/>
    <property type="project" value="UniProtKB-KW"/>
</dbReference>
<feature type="transmembrane region" description="Helical" evidence="19">
    <location>
        <begin position="84"/>
        <end position="107"/>
    </location>
</feature>
<evidence type="ECO:0000259" key="21">
    <source>
        <dbReference type="SMART" id="SM00831"/>
    </source>
</evidence>
<evidence type="ECO:0000256" key="16">
    <source>
        <dbReference type="ARBA" id="ARBA00023065"/>
    </source>
</evidence>
<comment type="subcellular location">
    <subcellularLocation>
        <location evidence="3">Endoplasmic reticulum membrane</location>
        <topology evidence="3">Multi-pass membrane protein</topology>
    </subcellularLocation>
    <subcellularLocation>
        <location evidence="19">Membrane</location>
        <topology evidence="19">Multi-pass membrane protein</topology>
    </subcellularLocation>
    <subcellularLocation>
        <location evidence="2">Sarcoplasmic reticulum membrane</location>
        <topology evidence="2">Multi-pass membrane protein</topology>
    </subcellularLocation>
</comment>
<dbReference type="SUPFAM" id="SSF81665">
    <property type="entry name" value="Calcium ATPase, transmembrane domain M"/>
    <property type="match status" value="2"/>
</dbReference>
<evidence type="ECO:0000256" key="2">
    <source>
        <dbReference type="ARBA" id="ARBA00004326"/>
    </source>
</evidence>
<evidence type="ECO:0000256" key="4">
    <source>
        <dbReference type="ARBA" id="ARBA00005675"/>
    </source>
</evidence>
<dbReference type="Gene3D" id="2.70.150.10">
    <property type="entry name" value="Calcium-transporting ATPase, cytoplasmic transduction domain A"/>
    <property type="match status" value="1"/>
</dbReference>
<keyword evidence="15 19" id="KW-1133">Transmembrane helix</keyword>
<comment type="similarity">
    <text evidence="4 19">Belongs to the cation transport ATPase (P-type) (TC 3.A.3) family. Type IIA subfamily.</text>
</comment>
<dbReference type="FunFam" id="1.20.1110.10:FF:000065">
    <property type="entry name" value="Sarcoplasmic/endoplasmic reticulum calcium ATPase 1"/>
    <property type="match status" value="3"/>
</dbReference>
<organism evidence="22 23">
    <name type="scientific">Pelobates cultripes</name>
    <name type="common">Western spadefoot toad</name>
    <dbReference type="NCBI Taxonomy" id="61616"/>
    <lineage>
        <taxon>Eukaryota</taxon>
        <taxon>Metazoa</taxon>
        <taxon>Chordata</taxon>
        <taxon>Craniata</taxon>
        <taxon>Vertebrata</taxon>
        <taxon>Euteleostomi</taxon>
        <taxon>Amphibia</taxon>
        <taxon>Batrachia</taxon>
        <taxon>Anura</taxon>
        <taxon>Pelobatoidea</taxon>
        <taxon>Pelobatidae</taxon>
        <taxon>Pelobates</taxon>
    </lineage>
</organism>
<feature type="transmembrane region" description="Helical" evidence="19">
    <location>
        <begin position="260"/>
        <end position="280"/>
    </location>
</feature>
<feature type="transmembrane region" description="Helical" evidence="19">
    <location>
        <begin position="1190"/>
        <end position="1214"/>
    </location>
</feature>
<dbReference type="InterPro" id="IPR001757">
    <property type="entry name" value="P_typ_ATPase"/>
</dbReference>
<comment type="function">
    <text evidence="19">Catalyzes the hydrolysis of ATP coupled with the transport of calcium.</text>
</comment>
<evidence type="ECO:0000313" key="23">
    <source>
        <dbReference type="Proteomes" id="UP001295444"/>
    </source>
</evidence>
<feature type="transmembrane region" description="Helical" evidence="19">
    <location>
        <begin position="292"/>
        <end position="321"/>
    </location>
</feature>
<keyword evidence="11 19" id="KW-0067">ATP-binding</keyword>
<dbReference type="GO" id="GO:0016887">
    <property type="term" value="F:ATP hydrolysis activity"/>
    <property type="evidence" value="ECO:0007669"/>
    <property type="project" value="InterPro"/>
</dbReference>
<dbReference type="InterPro" id="IPR044492">
    <property type="entry name" value="P_typ_ATPase_HD_dom"/>
</dbReference>
<dbReference type="Pfam" id="PF08282">
    <property type="entry name" value="Hydrolase_3"/>
    <property type="match status" value="2"/>
</dbReference>
<dbReference type="InterPro" id="IPR023214">
    <property type="entry name" value="HAD_sf"/>
</dbReference>
<dbReference type="NCBIfam" id="TIGR01116">
    <property type="entry name" value="ATPase-IIA1_Ca"/>
    <property type="match status" value="1"/>
</dbReference>
<dbReference type="EMBL" id="OW240912">
    <property type="protein sequence ID" value="CAH2222914.1"/>
    <property type="molecule type" value="Genomic_DNA"/>
</dbReference>
<evidence type="ECO:0000256" key="8">
    <source>
        <dbReference type="ARBA" id="ARBA00022692"/>
    </source>
</evidence>
<keyword evidence="9 19" id="KW-0547">Nucleotide-binding</keyword>
<feature type="region of interest" description="Disordered" evidence="20">
    <location>
        <begin position="1363"/>
        <end position="1390"/>
    </location>
</feature>
<dbReference type="SMART" id="SM00831">
    <property type="entry name" value="Cation_ATPase_N"/>
    <property type="match status" value="1"/>
</dbReference>
<sequence length="1390" mass="153632">MDSAHSKSVTEVLRHFEVNESCGLTAEQVRRGREKYGPNELPAEEGKSLWELVIEQFEDLLVRILLLAAFVSFILAWFEEGEETTTAFVEPIVICMILIINAFVGVWQERNAESAIEALKEYEPEMGKVIRGDRSGVQRIRARDIVPGDIVEVAVGDKVPADIRIIEIRSTTLRVDQSILTGESVSIIKHTDPIPDPRAVNQDKKNMLFSGTNIAAGKAVGIVIATGVFTEIGKIRNQMVATEPEKTPLQQKLDEFGQQLSKVISLVCVAVWVINIGHFNDPVHGGSWFRGAIYYFKIAVALAVAAIPEGLPAVITTCLALGTRRMAKKNAIVRSLPSVETLGCTSVICSDKTGTLTTNQMSVSRMFVVEKIEGINCSLHEFSITGSTYAPEGQILKGDKPIVCGLYDGLVELATICALCNDSSLDFNESKGVYEKVGEATETALTCLVEKMNVFNTDLSKLSKVERANACNSVIKKLMKKECTLEFSRDRKSMSVYCTSVNPTTSGSRMFVKGAPETVIERCNYVRVGTTKQPLTPSAREKILSKIRDWGTGMDTLRCLALATRDSPPKMEDMQLEDSTKFINYETNLTFVGCVGMLDPPRKEVTTSIEMCKKAGIKVIMITGDNKGTAVAICRKIGIFSDSEDITDRAYTGREFDDLPLEKQREACRSARCFARVEPAHKSKIVEYLQSLNEITAMTGDGVNDAPALKKAEIGIAMGSGTAVAKSAAEMVLSDDNFSTIVSAVEEGRAIYNNMKQFIRYLISSNVGEVVCIFLTAILGLPEALIPVQLLWVNLVTDGLPATALGFNPPDLDIMDKLPRNPREPLISGWLFFRYIAVGVYVGLATVGAATWWFLYDEDGPQVSFYQLMIVIGAPETVIERCNYVRVGTTKQPLTPSAREKILSKIRDWGTGMDTLRCLALATRDSPPKMEDMQLEDSTKFINYETNLTFVGCVGMLDPPRKEVTTSIEMCKKAGIKVIMITGDNKGTAVAICRKIGIFSDSEDITDRAYTGREFDDLPLEKQREACRSARCFARVEPAHKSKIVEYLQSLNEITAMTGDGVNDAPALKKAEIGIAMGSGTAVAKSAAEMVLSDDNFSTIVSAVEEGRAIYNNMKQFIRYLISSNVGEVVCIFLTAILGLPEALIPVQLLWVNLVTDGLPATALGFNPPDLDIMDKLPRNPREPLISGWLFFRYIAVGVYVGLATVGAATWWFLYDEDGPQVSFYQLRHFMKCTSDNPLFEDIDCEVFESRYPTTMALSVLVTIEMCNALNSVSENQSLLRMPPWLNIWLLGAIIMSMALHFLILYVKPMPLIFQVIPLNCTQWMVVLKISLPVILLDEGLKYISRHHLEGLLKTVEQSWNGTTPAKPYRNQDHTARKRFPQHSDNNISK</sequence>
<dbReference type="Pfam" id="PF13246">
    <property type="entry name" value="Cation_ATPase"/>
    <property type="match status" value="2"/>
</dbReference>
<feature type="transmembrane region" description="Helical" evidence="19">
    <location>
        <begin position="60"/>
        <end position="78"/>
    </location>
</feature>